<evidence type="ECO:0000313" key="1">
    <source>
        <dbReference type="EMBL" id="QHS80224.1"/>
    </source>
</evidence>
<organism evidence="1">
    <name type="scientific">viral metagenome</name>
    <dbReference type="NCBI Taxonomy" id="1070528"/>
    <lineage>
        <taxon>unclassified sequences</taxon>
        <taxon>metagenomes</taxon>
        <taxon>organismal metagenomes</taxon>
    </lineage>
</organism>
<sequence>MPVVRTCFHCNKGFLASSYQMIRHAEECKQKILSGHNRPIYLEKGWKEYWVSKSLYTEG</sequence>
<name>A0A6C0AKA5_9ZZZZ</name>
<proteinExistence type="predicted"/>
<reference evidence="1" key="1">
    <citation type="journal article" date="2020" name="Nature">
        <title>Giant virus diversity and host interactions through global metagenomics.</title>
        <authorList>
            <person name="Schulz F."/>
            <person name="Roux S."/>
            <person name="Paez-Espino D."/>
            <person name="Jungbluth S."/>
            <person name="Walsh D.A."/>
            <person name="Denef V.J."/>
            <person name="McMahon K.D."/>
            <person name="Konstantinidis K.T."/>
            <person name="Eloe-Fadrosh E.A."/>
            <person name="Kyrpides N.C."/>
            <person name="Woyke T."/>
        </authorList>
    </citation>
    <scope>NUCLEOTIDE SEQUENCE</scope>
    <source>
        <strain evidence="1">GVMAG-S-1039698-54</strain>
    </source>
</reference>
<dbReference type="EMBL" id="MN740676">
    <property type="protein sequence ID" value="QHS80224.1"/>
    <property type="molecule type" value="Genomic_DNA"/>
</dbReference>
<dbReference type="AlphaFoldDB" id="A0A6C0AKA5"/>
<protein>
    <submittedName>
        <fullName evidence="1">Uncharacterized protein</fullName>
    </submittedName>
</protein>
<accession>A0A6C0AKA5</accession>